<reference evidence="7 8" key="1">
    <citation type="submission" date="2024-10" db="EMBL/GenBank/DDBJ databases">
        <title>Updated reference genomes for cyclostephanoid diatoms.</title>
        <authorList>
            <person name="Roberts W.R."/>
            <person name="Alverson A.J."/>
        </authorList>
    </citation>
    <scope>NUCLEOTIDE SEQUENCE [LARGE SCALE GENOMIC DNA]</scope>
    <source>
        <strain evidence="7 8">AJA228-03</strain>
    </source>
</reference>
<evidence type="ECO:0000256" key="6">
    <source>
        <dbReference type="SAM" id="MobiDB-lite"/>
    </source>
</evidence>
<keyword evidence="3" id="KW-0813">Transport</keyword>
<organism evidence="7 8">
    <name type="scientific">Cyclostephanos tholiformis</name>
    <dbReference type="NCBI Taxonomy" id="382380"/>
    <lineage>
        <taxon>Eukaryota</taxon>
        <taxon>Sar</taxon>
        <taxon>Stramenopiles</taxon>
        <taxon>Ochrophyta</taxon>
        <taxon>Bacillariophyta</taxon>
        <taxon>Coscinodiscophyceae</taxon>
        <taxon>Thalassiosirophycidae</taxon>
        <taxon>Stephanodiscales</taxon>
        <taxon>Stephanodiscaceae</taxon>
        <taxon>Cyclostephanos</taxon>
    </lineage>
</organism>
<accession>A0ABD3RSZ7</accession>
<dbReference type="Gene3D" id="1.25.40.660">
    <property type="entry name" value="Vacuolar protein sorting-associated protein 35, helical subcomplex Vps35-C"/>
    <property type="match status" value="2"/>
</dbReference>
<feature type="region of interest" description="Disordered" evidence="6">
    <location>
        <begin position="1"/>
        <end position="54"/>
    </location>
</feature>
<evidence type="ECO:0000313" key="7">
    <source>
        <dbReference type="EMBL" id="KAL3815819.1"/>
    </source>
</evidence>
<evidence type="ECO:0000256" key="2">
    <source>
        <dbReference type="ARBA" id="ARBA00006536"/>
    </source>
</evidence>
<dbReference type="EMBL" id="JALLPB020000181">
    <property type="protein sequence ID" value="KAL3815819.1"/>
    <property type="molecule type" value="Genomic_DNA"/>
</dbReference>
<feature type="region of interest" description="Disordered" evidence="6">
    <location>
        <begin position="394"/>
        <end position="433"/>
    </location>
</feature>
<comment type="subcellular location">
    <subcellularLocation>
        <location evidence="1">Membrane</location>
        <topology evidence="1">Peripheral membrane protein</topology>
    </subcellularLocation>
</comment>
<dbReference type="InterPro" id="IPR005378">
    <property type="entry name" value="Vps35"/>
</dbReference>
<evidence type="ECO:0008006" key="9">
    <source>
        <dbReference type="Google" id="ProtNLM"/>
    </source>
</evidence>
<dbReference type="PANTHER" id="PTHR11099:SF0">
    <property type="entry name" value="VACUOLAR PROTEIN SORTING-ASSOCIATED PROTEIN 35"/>
    <property type="match status" value="1"/>
</dbReference>
<keyword evidence="5" id="KW-0472">Membrane</keyword>
<dbReference type="Pfam" id="PF03635">
    <property type="entry name" value="Vps35"/>
    <property type="match status" value="2"/>
</dbReference>
<name>A0ABD3RSZ7_9STRA</name>
<keyword evidence="8" id="KW-1185">Reference proteome</keyword>
<dbReference type="InterPro" id="IPR042491">
    <property type="entry name" value="Vps35_C"/>
</dbReference>
<feature type="compositionally biased region" description="Basic and acidic residues" evidence="6">
    <location>
        <begin position="1039"/>
        <end position="1049"/>
    </location>
</feature>
<protein>
    <recommendedName>
        <fullName evidence="9">Vacuolar protein sorting-associated protein 35</fullName>
    </recommendedName>
</protein>
<evidence type="ECO:0000313" key="8">
    <source>
        <dbReference type="Proteomes" id="UP001530377"/>
    </source>
</evidence>
<dbReference type="GO" id="GO:0016020">
    <property type="term" value="C:membrane"/>
    <property type="evidence" value="ECO:0007669"/>
    <property type="project" value="UniProtKB-SubCell"/>
</dbReference>
<evidence type="ECO:0000256" key="4">
    <source>
        <dbReference type="ARBA" id="ARBA00022927"/>
    </source>
</evidence>
<evidence type="ECO:0000256" key="3">
    <source>
        <dbReference type="ARBA" id="ARBA00022448"/>
    </source>
</evidence>
<feature type="compositionally biased region" description="Low complexity" evidence="6">
    <location>
        <begin position="13"/>
        <end position="52"/>
    </location>
</feature>
<comment type="caution">
    <text evidence="7">The sequence shown here is derived from an EMBL/GenBank/DDBJ whole genome shotgun (WGS) entry which is preliminary data.</text>
</comment>
<comment type="similarity">
    <text evidence="2">Belongs to the VPS35 family.</text>
</comment>
<keyword evidence="4" id="KW-0653">Protein transport</keyword>
<feature type="region of interest" description="Disordered" evidence="6">
    <location>
        <begin position="1007"/>
        <end position="1049"/>
    </location>
</feature>
<gene>
    <name evidence="7" type="ORF">ACHAXA_009307</name>
</gene>
<evidence type="ECO:0000256" key="5">
    <source>
        <dbReference type="ARBA" id="ARBA00023136"/>
    </source>
</evidence>
<feature type="non-terminal residue" evidence="7">
    <location>
        <position position="1"/>
    </location>
</feature>
<dbReference type="Proteomes" id="UP001530377">
    <property type="component" value="Unassembled WGS sequence"/>
</dbReference>
<proteinExistence type="inferred from homology"/>
<feature type="compositionally biased region" description="Pro residues" evidence="6">
    <location>
        <begin position="414"/>
        <end position="428"/>
    </location>
</feature>
<dbReference type="GO" id="GO:0015031">
    <property type="term" value="P:protein transport"/>
    <property type="evidence" value="ECO:0007669"/>
    <property type="project" value="UniProtKB-KW"/>
</dbReference>
<evidence type="ECO:0000256" key="1">
    <source>
        <dbReference type="ARBA" id="ARBA00004170"/>
    </source>
</evidence>
<dbReference type="PANTHER" id="PTHR11099">
    <property type="entry name" value="VACUOLAR SORTING PROTEIN 35"/>
    <property type="match status" value="1"/>
</dbReference>
<sequence length="1319" mass="145998">GCEGGGTQAGGNQPQQPLPRLQQSYCAQQQQQPQSIYHAQRPQQQPPQQSSPIARLCTANSSSIQTYAARSAAAHVPHHGGQQHLAQYGDREHDYGAGAMIGAYTLKNEGRQQSDNMSTNSNINRDNDLKPKLVSSILGGESILQAAEQTRLLQAATQNVTERAYHMQRAMENDDVCAALDNACLLLEELGDPNHDLHHKGMGGIYRGGGGLGGGAPGGPPSFYSSAGGGVPPLGNYGDRPLSGYDNNNHVGGWVSPLTPKNYYVLHMRVMDEMPSLEEYFLRLCHNINELPRLYSASVLYETVQYCPRVVPRLYLQICMGAVSMRLGSWSVVRVMEELGEATQCVQCPVRGLFLRYYLLMALKDKLPDGSLDEKDGREAEKTVMYAGEEIVPPSSTHVDSKLENLEPSSDVPTSPPPLLPPPSPPAIDGPLFPELDQAANASLLSDEPLRGETKSIASASFRFPKESFTPAIITIDSIKSSSAKDHIEPRIGTVVDSYEFILRNLIEMNRLWIRIQHMPGDDTKELKRRRERERNDLRILVGSNLNRLSQLEGISAHTYGSKILPRILNEIVSCWDPLAQAYLMDCIIQVFPNEYHLETLDVFLAVCPRLREKVNVRTILNNMMERLLHYYHEEKLVNDEEDTNSVKATMAVHSFDMFENCVHRYFEARGLNIPAKDVIRLQVCLLNYAQRIAPHNTDIISRCITHCARALGTLQEQKLVSMMGQSLVLGGVSRNSAGIDMEAVAITELEKLLSISLNSIGLKVLDLPDFAILLAILPWENRRQVAISMVMSVIGGGGGDLEESSDTKRVRDLNILGHFLTILAPLVRDEVMGIPESTMYSESNGHIASTEENILTPGANFMGSLGMISLKMEGHDYVLGGHSLGGGAGKLGQMRHEQFLLAKLMYALNHEDTDAMYQMLNVMKRHIELGGATRIVIVLPPIVFLALGLLRRVQELEFPVPYCLPQVEGTTKEVVVKELNDEATAIEKEPESVDAKKEFTVAEGITGSMDEVNKGSEQSHDEEEGSEKVKTSPYANKAESKTADKNIAEVRTEPNIEAAEGSKFFKSANCRKILVFLQKAVAILAPSNPDLALNLYLEMAVATDFVAHSTHPHPNSVSGEFTSIAYDFLTQAFLIYEDRISDSGAQIRAITSIVGSLLSCKTFEKMDYESLITKTAQYAAKLLKKPDQCRMVCLCSRLFFVGGKDDTNVYRNPQRVLECLQRGLKIADACNLSSSANVHLFVEILDYYVYYYEIQNPAITDKFVSGLIALINEHFDSIGVTSSTAVSETKAYYMQILSQIKKKKVEECTKERFCLIVC</sequence>